<comment type="caution">
    <text evidence="2">The sequence shown here is derived from an EMBL/GenBank/DDBJ whole genome shotgun (WGS) entry which is preliminary data.</text>
</comment>
<feature type="transmembrane region" description="Helical" evidence="1">
    <location>
        <begin position="152"/>
        <end position="171"/>
    </location>
</feature>
<feature type="transmembrane region" description="Helical" evidence="1">
    <location>
        <begin position="215"/>
        <end position="234"/>
    </location>
</feature>
<keyword evidence="3" id="KW-1185">Reference proteome</keyword>
<dbReference type="OrthoDB" id="10523956at2759"/>
<dbReference type="Proteomes" id="UP001149090">
    <property type="component" value="Unassembled WGS sequence"/>
</dbReference>
<protein>
    <submittedName>
        <fullName evidence="2">Uncharacterized protein</fullName>
    </submittedName>
</protein>
<evidence type="ECO:0000256" key="1">
    <source>
        <dbReference type="SAM" id="Phobius"/>
    </source>
</evidence>
<evidence type="ECO:0000313" key="3">
    <source>
        <dbReference type="Proteomes" id="UP001149090"/>
    </source>
</evidence>
<dbReference type="EMBL" id="JAPDFW010000056">
    <property type="protein sequence ID" value="KAJ5077850.1"/>
    <property type="molecule type" value="Genomic_DNA"/>
</dbReference>
<keyword evidence="1" id="KW-0812">Transmembrane</keyword>
<sequence>MVLTQDSKNALEFLRAANRGQWSITPLFVLVIYVIFGYIGEQKWDHLLGMLAFFGMDFFNELVNSGILHYTNYSALWTTSVENTTYIPLVGWNIEIMLTFLIAPLVAFKITPKIPTKYKIPTVLFWVVFGFFVIYPETVIVLDFVVSYSFTLSQLLFSILFAFLLIGIFFLKFSRYVEIPSIIVLSFFFSCIAVGFELFLNYTGLLLWTYKYWNFYFPFLIIFFGYFHFFYAAIWVFQRQSRLPQFIAVGLIYLINFVVMIFLIYQKWI</sequence>
<feature type="transmembrane region" description="Helical" evidence="1">
    <location>
        <begin position="123"/>
        <end position="146"/>
    </location>
</feature>
<accession>A0A9Q0LTX5</accession>
<proteinExistence type="predicted"/>
<keyword evidence="1" id="KW-0472">Membrane</keyword>
<name>A0A9Q0LTX5_ANAIG</name>
<reference evidence="2" key="1">
    <citation type="submission" date="2022-10" db="EMBL/GenBank/DDBJ databases">
        <title>Novel sulphate-reducing endosymbionts in the free-living metamonad Anaeramoeba.</title>
        <authorList>
            <person name="Jerlstrom-Hultqvist J."/>
            <person name="Cepicka I."/>
            <person name="Gallot-Lavallee L."/>
            <person name="Salas-Leiva D."/>
            <person name="Curtis B.A."/>
            <person name="Zahonova K."/>
            <person name="Pipaliya S."/>
            <person name="Dacks J."/>
            <person name="Roger A.J."/>
        </authorList>
    </citation>
    <scope>NUCLEOTIDE SEQUENCE</scope>
    <source>
        <strain evidence="2">BMAN</strain>
    </source>
</reference>
<keyword evidence="1" id="KW-1133">Transmembrane helix</keyword>
<feature type="transmembrane region" description="Helical" evidence="1">
    <location>
        <begin position="183"/>
        <end position="203"/>
    </location>
</feature>
<dbReference type="AlphaFoldDB" id="A0A9Q0LTX5"/>
<feature type="transmembrane region" description="Helical" evidence="1">
    <location>
        <begin position="90"/>
        <end position="111"/>
    </location>
</feature>
<feature type="transmembrane region" description="Helical" evidence="1">
    <location>
        <begin position="246"/>
        <end position="265"/>
    </location>
</feature>
<evidence type="ECO:0000313" key="2">
    <source>
        <dbReference type="EMBL" id="KAJ5077850.1"/>
    </source>
</evidence>
<organism evidence="2 3">
    <name type="scientific">Anaeramoeba ignava</name>
    <name type="common">Anaerobic marine amoeba</name>
    <dbReference type="NCBI Taxonomy" id="1746090"/>
    <lineage>
        <taxon>Eukaryota</taxon>
        <taxon>Metamonada</taxon>
        <taxon>Anaeramoebidae</taxon>
        <taxon>Anaeramoeba</taxon>
    </lineage>
</organism>
<gene>
    <name evidence="2" type="ORF">M0811_05540</name>
</gene>
<feature type="transmembrane region" description="Helical" evidence="1">
    <location>
        <begin position="20"/>
        <end position="40"/>
    </location>
</feature>